<feature type="domain" description="Dehydrogenase E1 component" evidence="10">
    <location>
        <begin position="64"/>
        <end position="356"/>
    </location>
</feature>
<accession>A0A0N4YBA2</accession>
<evidence type="ECO:0000256" key="1">
    <source>
        <dbReference type="ARBA" id="ARBA00001964"/>
    </source>
</evidence>
<keyword evidence="4" id="KW-0809">Transit peptide</keyword>
<dbReference type="NCBIfam" id="TIGR03182">
    <property type="entry name" value="PDH_E1_alph_y"/>
    <property type="match status" value="1"/>
</dbReference>
<organism evidence="13">
    <name type="scientific">Nippostrongylus brasiliensis</name>
    <name type="common">Rat hookworm</name>
    <dbReference type="NCBI Taxonomy" id="27835"/>
    <lineage>
        <taxon>Eukaryota</taxon>
        <taxon>Metazoa</taxon>
        <taxon>Ecdysozoa</taxon>
        <taxon>Nematoda</taxon>
        <taxon>Chromadorea</taxon>
        <taxon>Rhabditida</taxon>
        <taxon>Rhabditina</taxon>
        <taxon>Rhabditomorpha</taxon>
        <taxon>Strongyloidea</taxon>
        <taxon>Heligmosomidae</taxon>
        <taxon>Nippostrongylus</taxon>
    </lineage>
</organism>
<dbReference type="PANTHER" id="PTHR11516:SF60">
    <property type="entry name" value="PYRUVATE DEHYDROGENASE E1 COMPONENT SUBUNIT ALPHA"/>
    <property type="match status" value="1"/>
</dbReference>
<dbReference type="InterPro" id="IPR001017">
    <property type="entry name" value="DH_E1"/>
</dbReference>
<keyword evidence="5 9" id="KW-0560">Oxidoreductase</keyword>
<evidence type="ECO:0000256" key="5">
    <source>
        <dbReference type="ARBA" id="ARBA00023002"/>
    </source>
</evidence>
<dbReference type="STRING" id="27835.A0A0N4YBA2"/>
<dbReference type="InterPro" id="IPR050642">
    <property type="entry name" value="PDH_E1_Alpha_Subunit"/>
</dbReference>
<keyword evidence="6 9" id="KW-0786">Thiamine pyrophosphate</keyword>
<evidence type="ECO:0000256" key="9">
    <source>
        <dbReference type="RuleBase" id="RU361139"/>
    </source>
</evidence>
<evidence type="ECO:0000259" key="10">
    <source>
        <dbReference type="Pfam" id="PF00676"/>
    </source>
</evidence>
<dbReference type="EMBL" id="UYSL01021125">
    <property type="protein sequence ID" value="VDL77314.1"/>
    <property type="molecule type" value="Genomic_DNA"/>
</dbReference>
<dbReference type="Pfam" id="PF00676">
    <property type="entry name" value="E1_dh"/>
    <property type="match status" value="1"/>
</dbReference>
<keyword evidence="3" id="KW-0597">Phosphoprotein</keyword>
<name>A0A0N4YBA2_NIPBR</name>
<comment type="function">
    <text evidence="9">The pyruvate dehydrogenase complex catalyzes the overall conversion of pyruvate to acetyl-CoA and CO(2).</text>
</comment>
<dbReference type="InterPro" id="IPR029061">
    <property type="entry name" value="THDP-binding"/>
</dbReference>
<evidence type="ECO:0000313" key="11">
    <source>
        <dbReference type="EMBL" id="VDL77314.1"/>
    </source>
</evidence>
<dbReference type="GO" id="GO:0006086">
    <property type="term" value="P:pyruvate decarboxylation to acetyl-CoA"/>
    <property type="evidence" value="ECO:0007669"/>
    <property type="project" value="InterPro"/>
</dbReference>
<dbReference type="InterPro" id="IPR017597">
    <property type="entry name" value="Pyrv_DH_E1_asu_subgrp-y"/>
</dbReference>
<keyword evidence="12" id="KW-1185">Reference proteome</keyword>
<proteinExistence type="predicted"/>
<dbReference type="FunFam" id="3.40.50.970:FF:000013">
    <property type="entry name" value="Pyruvate dehydrogenase E1 component subunit alpha"/>
    <property type="match status" value="1"/>
</dbReference>
<dbReference type="PANTHER" id="PTHR11516">
    <property type="entry name" value="PYRUVATE DEHYDROGENASE E1 COMPONENT, ALPHA SUBUNIT BACTERIAL AND ORGANELLAR"/>
    <property type="match status" value="1"/>
</dbReference>
<dbReference type="AlphaFoldDB" id="A0A0N4YBA2"/>
<protein>
    <recommendedName>
        <fullName evidence="9">Pyruvate dehydrogenase E1 component subunit alpha</fullName>
        <ecNumber evidence="9">1.2.4.1</ecNumber>
    </recommendedName>
</protein>
<dbReference type="Proteomes" id="UP000271162">
    <property type="component" value="Unassembled WGS sequence"/>
</dbReference>
<reference evidence="11 12" key="2">
    <citation type="submission" date="2018-11" db="EMBL/GenBank/DDBJ databases">
        <authorList>
            <consortium name="Pathogen Informatics"/>
        </authorList>
    </citation>
    <scope>NUCLEOTIDE SEQUENCE [LARGE SCALE GENOMIC DNA]</scope>
</reference>
<gene>
    <name evidence="11" type="ORF">NBR_LOCUS13725</name>
</gene>
<evidence type="ECO:0000256" key="3">
    <source>
        <dbReference type="ARBA" id="ARBA00022553"/>
    </source>
</evidence>
<evidence type="ECO:0000256" key="2">
    <source>
        <dbReference type="ARBA" id="ARBA00004305"/>
    </source>
</evidence>
<dbReference type="OMA" id="LGYEMPC"/>
<dbReference type="GO" id="GO:0005759">
    <property type="term" value="C:mitochondrial matrix"/>
    <property type="evidence" value="ECO:0007669"/>
    <property type="project" value="UniProtKB-SubCell"/>
</dbReference>
<dbReference type="CDD" id="cd02000">
    <property type="entry name" value="TPP_E1_PDC_ADC_BCADC"/>
    <property type="match status" value="1"/>
</dbReference>
<comment type="subcellular location">
    <subcellularLocation>
        <location evidence="2">Mitochondrion matrix</location>
    </subcellularLocation>
</comment>
<dbReference type="Gene3D" id="3.40.50.970">
    <property type="match status" value="1"/>
</dbReference>
<dbReference type="SUPFAM" id="SSF52518">
    <property type="entry name" value="Thiamin diphosphate-binding fold (THDP-binding)"/>
    <property type="match status" value="1"/>
</dbReference>
<evidence type="ECO:0000256" key="7">
    <source>
        <dbReference type="ARBA" id="ARBA00023317"/>
    </source>
</evidence>
<comment type="cofactor">
    <cofactor evidence="1 9">
        <name>thiamine diphosphate</name>
        <dbReference type="ChEBI" id="CHEBI:58937"/>
    </cofactor>
</comment>
<evidence type="ECO:0000256" key="6">
    <source>
        <dbReference type="ARBA" id="ARBA00023052"/>
    </source>
</evidence>
<evidence type="ECO:0000256" key="8">
    <source>
        <dbReference type="ARBA" id="ARBA00051231"/>
    </source>
</evidence>
<evidence type="ECO:0000256" key="4">
    <source>
        <dbReference type="ARBA" id="ARBA00022946"/>
    </source>
</evidence>
<evidence type="ECO:0000313" key="13">
    <source>
        <dbReference type="WBParaSite" id="NBR_0001372401-mRNA-1"/>
    </source>
</evidence>
<evidence type="ECO:0000313" key="12">
    <source>
        <dbReference type="Proteomes" id="UP000271162"/>
    </source>
</evidence>
<dbReference type="WBParaSite" id="NBR_0001372401-mRNA-1">
    <property type="protein sequence ID" value="NBR_0001372401-mRNA-1"/>
    <property type="gene ID" value="NBR_0001372401"/>
</dbReference>
<reference evidence="13" key="1">
    <citation type="submission" date="2017-02" db="UniProtKB">
        <authorList>
            <consortium name="WormBaseParasite"/>
        </authorList>
    </citation>
    <scope>IDENTIFICATION</scope>
</reference>
<keyword evidence="7 9" id="KW-0670">Pyruvate</keyword>
<dbReference type="EC" id="1.2.4.1" evidence="9"/>
<dbReference type="GO" id="GO:0004739">
    <property type="term" value="F:pyruvate dehydrogenase (acetyl-transferring) activity"/>
    <property type="evidence" value="ECO:0007669"/>
    <property type="project" value="UniProtKB-UniRule"/>
</dbReference>
<comment type="catalytic activity">
    <reaction evidence="8 9">
        <text>N(6)-[(R)-lipoyl]-L-lysyl-[protein] + pyruvate + H(+) = N(6)-[(R)-S(8)-acetyldihydrolipoyl]-L-lysyl-[protein] + CO2</text>
        <dbReference type="Rhea" id="RHEA:19189"/>
        <dbReference type="Rhea" id="RHEA-COMP:10474"/>
        <dbReference type="Rhea" id="RHEA-COMP:10478"/>
        <dbReference type="ChEBI" id="CHEBI:15361"/>
        <dbReference type="ChEBI" id="CHEBI:15378"/>
        <dbReference type="ChEBI" id="CHEBI:16526"/>
        <dbReference type="ChEBI" id="CHEBI:83099"/>
        <dbReference type="ChEBI" id="CHEBI:83111"/>
        <dbReference type="EC" id="1.2.4.1"/>
    </reaction>
</comment>
<sequence>MSLLVKSFKAPVPAVSAVVAASQRRMASSNDVTFHTKSYKLHKLDEGPSNTVTLNREDALEYYRKMQLIRRMESAAGNLYKEKRIRGFCHLYSGQEACAVGMKAAMTEGDAVITAYRCHGWALLQGATVTEVLSELTGRITGNVYGKGGSMHMYQKNFYGGNGIVGAQQPLGTGVAFALKYRKQNNVCLTLYGDGAANQGQLFESTNMAKLWNLPVLFICENNGFGMGTTAERSSACTDYYMRGDYVPGVWVDGMDVLAVREAIRWSKAYCDAGKGPLMLEMATYRYHGHSMSDPGTSYRTRDEIQEVRKTRDPITGFKDRIITSGLAKEDELKAIDKEVRKEVDEAVKIANTAGLLPVEGAFTDIYANTPAELIRGATIDSSHVPKFVHTADLLKTVNK</sequence>